<dbReference type="AlphaFoldDB" id="A0A0B6ZXA6"/>
<name>A0A0B6ZXA6_9EUPU</name>
<evidence type="ECO:0000313" key="1">
    <source>
        <dbReference type="EMBL" id="CEK72466.1"/>
    </source>
</evidence>
<accession>A0A0B6ZXA6</accession>
<proteinExistence type="predicted"/>
<gene>
    <name evidence="1" type="primary">ORF82517</name>
</gene>
<reference evidence="1" key="1">
    <citation type="submission" date="2014-12" db="EMBL/GenBank/DDBJ databases">
        <title>Insight into the proteome of Arion vulgaris.</title>
        <authorList>
            <person name="Aradska J."/>
            <person name="Bulat T."/>
            <person name="Smidak R."/>
            <person name="Sarate P."/>
            <person name="Gangsoo J."/>
            <person name="Sialana F."/>
            <person name="Bilban M."/>
            <person name="Lubec G."/>
        </authorList>
    </citation>
    <scope>NUCLEOTIDE SEQUENCE</scope>
    <source>
        <tissue evidence="1">Skin</tissue>
    </source>
</reference>
<sequence>MRLICDLSRKHQKQNHLEENLRNQDRLEWCPFTSAPHAFVVFLRKLHKRHGFCIVL</sequence>
<dbReference type="EMBL" id="HACG01025601">
    <property type="protein sequence ID" value="CEK72466.1"/>
    <property type="molecule type" value="Transcribed_RNA"/>
</dbReference>
<organism evidence="1">
    <name type="scientific">Arion vulgaris</name>
    <dbReference type="NCBI Taxonomy" id="1028688"/>
    <lineage>
        <taxon>Eukaryota</taxon>
        <taxon>Metazoa</taxon>
        <taxon>Spiralia</taxon>
        <taxon>Lophotrochozoa</taxon>
        <taxon>Mollusca</taxon>
        <taxon>Gastropoda</taxon>
        <taxon>Heterobranchia</taxon>
        <taxon>Euthyneura</taxon>
        <taxon>Panpulmonata</taxon>
        <taxon>Eupulmonata</taxon>
        <taxon>Stylommatophora</taxon>
        <taxon>Helicina</taxon>
        <taxon>Arionoidea</taxon>
        <taxon>Arionidae</taxon>
        <taxon>Arion</taxon>
    </lineage>
</organism>
<feature type="non-terminal residue" evidence="1">
    <location>
        <position position="56"/>
    </location>
</feature>
<protein>
    <submittedName>
        <fullName evidence="1">Uncharacterized protein</fullName>
    </submittedName>
</protein>